<dbReference type="Proteomes" id="UP000235965">
    <property type="component" value="Unassembled WGS sequence"/>
</dbReference>
<accession>A0A2J7PX54</accession>
<feature type="domain" description="Chorein N-terminal" evidence="3">
    <location>
        <begin position="2"/>
        <end position="666"/>
    </location>
</feature>
<keyword evidence="2" id="KW-0813">Transport</keyword>
<dbReference type="GO" id="GO:0045053">
    <property type="term" value="P:protein retention in Golgi apparatus"/>
    <property type="evidence" value="ECO:0007669"/>
    <property type="project" value="TreeGrafter"/>
</dbReference>
<comment type="caution">
    <text evidence="4">The sequence shown here is derived from an EMBL/GenBank/DDBJ whole genome shotgun (WGS) entry which is preliminary data.</text>
</comment>
<evidence type="ECO:0000256" key="2">
    <source>
        <dbReference type="ARBA" id="ARBA00022448"/>
    </source>
</evidence>
<evidence type="ECO:0000259" key="3">
    <source>
        <dbReference type="Pfam" id="PF12624"/>
    </source>
</evidence>
<dbReference type="InterPro" id="IPR026847">
    <property type="entry name" value="VPS13"/>
</dbReference>
<dbReference type="EMBL" id="NEVH01020861">
    <property type="protein sequence ID" value="PNF20916.1"/>
    <property type="molecule type" value="Genomic_DNA"/>
</dbReference>
<dbReference type="AlphaFoldDB" id="A0A2J7PX54"/>
<dbReference type="InParanoid" id="A0A2J7PX54"/>
<reference evidence="4 5" key="1">
    <citation type="submission" date="2017-12" db="EMBL/GenBank/DDBJ databases">
        <title>Hemimetabolous genomes reveal molecular basis of termite eusociality.</title>
        <authorList>
            <person name="Harrison M.C."/>
            <person name="Jongepier E."/>
            <person name="Robertson H.M."/>
            <person name="Arning N."/>
            <person name="Bitard-Feildel T."/>
            <person name="Chao H."/>
            <person name="Childers C.P."/>
            <person name="Dinh H."/>
            <person name="Doddapaneni H."/>
            <person name="Dugan S."/>
            <person name="Gowin J."/>
            <person name="Greiner C."/>
            <person name="Han Y."/>
            <person name="Hu H."/>
            <person name="Hughes D.S.T."/>
            <person name="Huylmans A.-K."/>
            <person name="Kemena C."/>
            <person name="Kremer L.P.M."/>
            <person name="Lee S.L."/>
            <person name="Lopez-Ezquerra A."/>
            <person name="Mallet L."/>
            <person name="Monroy-Kuhn J.M."/>
            <person name="Moser A."/>
            <person name="Murali S.C."/>
            <person name="Muzny D.M."/>
            <person name="Otani S."/>
            <person name="Piulachs M.-D."/>
            <person name="Poelchau M."/>
            <person name="Qu J."/>
            <person name="Schaub F."/>
            <person name="Wada-Katsumata A."/>
            <person name="Worley K.C."/>
            <person name="Xie Q."/>
            <person name="Ylla G."/>
            <person name="Poulsen M."/>
            <person name="Gibbs R.A."/>
            <person name="Schal C."/>
            <person name="Richards S."/>
            <person name="Belles X."/>
            <person name="Korb J."/>
            <person name="Bornberg-Bauer E."/>
        </authorList>
    </citation>
    <scope>NUCLEOTIDE SEQUENCE [LARGE SCALE GENOMIC DNA]</scope>
    <source>
        <tissue evidence="4">Whole body</tissue>
    </source>
</reference>
<evidence type="ECO:0000313" key="4">
    <source>
        <dbReference type="EMBL" id="PNF20916.1"/>
    </source>
</evidence>
<name>A0A2J7PX54_9NEOP</name>
<dbReference type="STRING" id="105785.A0A2J7PX54"/>
<proteinExistence type="inferred from homology"/>
<gene>
    <name evidence="4" type="ORF">B7P43_G10560</name>
</gene>
<dbReference type="InterPro" id="IPR026854">
    <property type="entry name" value="VPS13_N"/>
</dbReference>
<dbReference type="Pfam" id="PF12624">
    <property type="entry name" value="VPS13_N"/>
    <property type="match status" value="1"/>
</dbReference>
<organism evidence="4 5">
    <name type="scientific">Cryptotermes secundus</name>
    <dbReference type="NCBI Taxonomy" id="105785"/>
    <lineage>
        <taxon>Eukaryota</taxon>
        <taxon>Metazoa</taxon>
        <taxon>Ecdysozoa</taxon>
        <taxon>Arthropoda</taxon>
        <taxon>Hexapoda</taxon>
        <taxon>Insecta</taxon>
        <taxon>Pterygota</taxon>
        <taxon>Neoptera</taxon>
        <taxon>Polyneoptera</taxon>
        <taxon>Dictyoptera</taxon>
        <taxon>Blattodea</taxon>
        <taxon>Blattoidea</taxon>
        <taxon>Termitoidae</taxon>
        <taxon>Kalotermitidae</taxon>
        <taxon>Cryptotermitinae</taxon>
        <taxon>Cryptotermes</taxon>
    </lineage>
</organism>
<evidence type="ECO:0000256" key="1">
    <source>
        <dbReference type="ARBA" id="ARBA00006545"/>
    </source>
</evidence>
<comment type="similarity">
    <text evidence="1">Belongs to the VPS13 family.</text>
</comment>
<dbReference type="OrthoDB" id="428159at2759"/>
<dbReference type="PANTHER" id="PTHR16166">
    <property type="entry name" value="VACUOLAR PROTEIN SORTING-ASSOCIATED PROTEIN VPS13"/>
    <property type="match status" value="1"/>
</dbReference>
<dbReference type="GO" id="GO:0006623">
    <property type="term" value="P:protein targeting to vacuole"/>
    <property type="evidence" value="ECO:0007669"/>
    <property type="project" value="TreeGrafter"/>
</dbReference>
<dbReference type="PANTHER" id="PTHR16166:SF93">
    <property type="entry name" value="INTERMEMBRANE LIPID TRANSFER PROTEIN VPS13"/>
    <property type="match status" value="1"/>
</dbReference>
<evidence type="ECO:0000313" key="5">
    <source>
        <dbReference type="Proteomes" id="UP000235965"/>
    </source>
</evidence>
<sequence length="679" mass="78223">MVFESIVADLLNRFLGDYVENLDHSQLKIGIWGGDVVLQDLVLKQSALDDLDLPVKTVYGTLGKLVLKIPWKNLYSAPVEASVEGLFLLVVPNQEVKYDPIKEDKWSQEAKKNELQRIEDAKKREKEKDKPKPDDTFVEKLATQIVKNVQVKITDIHVRYEDKVTKPEHPFSLGFTLHNLSVHTTDENWKACIVQDAATMIYKVLNLEGLSVYWNPHSIFFSGKPAEEMKNLFKQGICTKVEQPKGYKYMLGPINSTAQLRLNPKPEYDGSDYKIPKVRLSLEMEKLSVAISRFQYHDLIDLLESFERMSRGAPYRKYRPFVNSYRGHYKAWWHFAYTCVLEETVRRRHRNWDWDHMAKFRQMCRTYAEAYKTKLTSRKVANDLQVTLDNCEKFIDVRNIVLIRQKIEMELERMDRREQEMKKQKSGGWFSGWFGGSSQTKEEETLTAAAIAKKFEDAMTPEEKAKLYRAIDYQENSKPAQYPKTFVEISLSFVLKCLAVEVRDDSLDIPQVLYTELKGVSSRIEQRPSADAIRVMMQIEGFTVFGLKQDNNVPQLVTSKEQDSKALLDVLFETHPLDDTCDQRIRVTSKSLKVVYDAQTINRVVDVFKAPKEVNLAQLQATAESKLADFKEMSATGLQYAIQQQSIMDLNVDLQAPYIIVPHGGFYSGYAGCDLFVSI</sequence>
<protein>
    <recommendedName>
        <fullName evidence="3">Chorein N-terminal domain-containing protein</fullName>
    </recommendedName>
</protein>
<keyword evidence="5" id="KW-1185">Reference proteome</keyword>